<organism evidence="2 3">
    <name type="scientific">Podospora appendiculata</name>
    <dbReference type="NCBI Taxonomy" id="314037"/>
    <lineage>
        <taxon>Eukaryota</taxon>
        <taxon>Fungi</taxon>
        <taxon>Dikarya</taxon>
        <taxon>Ascomycota</taxon>
        <taxon>Pezizomycotina</taxon>
        <taxon>Sordariomycetes</taxon>
        <taxon>Sordariomycetidae</taxon>
        <taxon>Sordariales</taxon>
        <taxon>Podosporaceae</taxon>
        <taxon>Podospora</taxon>
    </lineage>
</organism>
<evidence type="ECO:0000313" key="2">
    <source>
        <dbReference type="EMBL" id="KAK3689259.1"/>
    </source>
</evidence>
<accession>A0AAE0XAU7</accession>
<feature type="region of interest" description="Disordered" evidence="1">
    <location>
        <begin position="10"/>
        <end position="35"/>
    </location>
</feature>
<sequence>MDYDLCPLPSPTRTFSIGPSEGTPHNTTHRQRQNDCPMDRVELHPSAALEWDHRLSSLCLDLTERLQQCQALLASSAGQNDKRYQPTINIERTPSIYDTEIDGSMGGSLTTSADLQPPRNEMPWSSTLFGHCLGDTEEFVTILRSYGSSSLSKDSMTDSDRELGILVVLNLVSAYLQIVTIYDKLLRCICSRLFDQPPISAASYCSSSTSPLSSRRPSVALIGKNVGDASQLQILPGLQLAGFFVQQGTLQSKLLIVTMLHQFEAIERLLGLPAEFRVTDSKEAEKGLLQRDTRAKNIMTAVMTSIGSFKMPSAAAASSVASDGGDSSSLSILSSLRQTIKRVQAF</sequence>
<dbReference type="AlphaFoldDB" id="A0AAE0XAU7"/>
<proteinExistence type="predicted"/>
<gene>
    <name evidence="2" type="ORF">B0T22DRAFT_440745</name>
</gene>
<evidence type="ECO:0000313" key="3">
    <source>
        <dbReference type="Proteomes" id="UP001270362"/>
    </source>
</evidence>
<dbReference type="Proteomes" id="UP001270362">
    <property type="component" value="Unassembled WGS sequence"/>
</dbReference>
<protein>
    <recommendedName>
        <fullName evidence="4">Aflatoxin regulatory protein domain-containing protein</fullName>
    </recommendedName>
</protein>
<name>A0AAE0XAU7_9PEZI</name>
<dbReference type="EMBL" id="JAULSO010000002">
    <property type="protein sequence ID" value="KAK3689259.1"/>
    <property type="molecule type" value="Genomic_DNA"/>
</dbReference>
<evidence type="ECO:0000256" key="1">
    <source>
        <dbReference type="SAM" id="MobiDB-lite"/>
    </source>
</evidence>
<reference evidence="2" key="2">
    <citation type="submission" date="2023-06" db="EMBL/GenBank/DDBJ databases">
        <authorList>
            <consortium name="Lawrence Berkeley National Laboratory"/>
            <person name="Haridas S."/>
            <person name="Hensen N."/>
            <person name="Bonometti L."/>
            <person name="Westerberg I."/>
            <person name="Brannstrom I.O."/>
            <person name="Guillou S."/>
            <person name="Cros-Aarteil S."/>
            <person name="Calhoun S."/>
            <person name="Kuo A."/>
            <person name="Mondo S."/>
            <person name="Pangilinan J."/>
            <person name="Riley R."/>
            <person name="Labutti K."/>
            <person name="Andreopoulos B."/>
            <person name="Lipzen A."/>
            <person name="Chen C."/>
            <person name="Yanf M."/>
            <person name="Daum C."/>
            <person name="Ng V."/>
            <person name="Clum A."/>
            <person name="Steindorff A."/>
            <person name="Ohm R."/>
            <person name="Martin F."/>
            <person name="Silar P."/>
            <person name="Natvig D."/>
            <person name="Lalanne C."/>
            <person name="Gautier V."/>
            <person name="Ament-Velasquez S.L."/>
            <person name="Kruys A."/>
            <person name="Hutchinson M.I."/>
            <person name="Powell A.J."/>
            <person name="Barry K."/>
            <person name="Miller A.N."/>
            <person name="Grigoriev I.V."/>
            <person name="Debuchy R."/>
            <person name="Gladieux P."/>
            <person name="Thoren M.H."/>
            <person name="Johannesson H."/>
        </authorList>
    </citation>
    <scope>NUCLEOTIDE SEQUENCE</scope>
    <source>
        <strain evidence="2">CBS 314.62</strain>
    </source>
</reference>
<evidence type="ECO:0008006" key="4">
    <source>
        <dbReference type="Google" id="ProtNLM"/>
    </source>
</evidence>
<reference evidence="2" key="1">
    <citation type="journal article" date="2023" name="Mol. Phylogenet. Evol.">
        <title>Genome-scale phylogeny and comparative genomics of the fungal order Sordariales.</title>
        <authorList>
            <person name="Hensen N."/>
            <person name="Bonometti L."/>
            <person name="Westerberg I."/>
            <person name="Brannstrom I.O."/>
            <person name="Guillou S."/>
            <person name="Cros-Aarteil S."/>
            <person name="Calhoun S."/>
            <person name="Haridas S."/>
            <person name="Kuo A."/>
            <person name="Mondo S."/>
            <person name="Pangilinan J."/>
            <person name="Riley R."/>
            <person name="LaButti K."/>
            <person name="Andreopoulos B."/>
            <person name="Lipzen A."/>
            <person name="Chen C."/>
            <person name="Yan M."/>
            <person name="Daum C."/>
            <person name="Ng V."/>
            <person name="Clum A."/>
            <person name="Steindorff A."/>
            <person name="Ohm R.A."/>
            <person name="Martin F."/>
            <person name="Silar P."/>
            <person name="Natvig D.O."/>
            <person name="Lalanne C."/>
            <person name="Gautier V."/>
            <person name="Ament-Velasquez S.L."/>
            <person name="Kruys A."/>
            <person name="Hutchinson M.I."/>
            <person name="Powell A.J."/>
            <person name="Barry K."/>
            <person name="Miller A.N."/>
            <person name="Grigoriev I.V."/>
            <person name="Debuchy R."/>
            <person name="Gladieux P."/>
            <person name="Hiltunen Thoren M."/>
            <person name="Johannesson H."/>
        </authorList>
    </citation>
    <scope>NUCLEOTIDE SEQUENCE</scope>
    <source>
        <strain evidence="2">CBS 314.62</strain>
    </source>
</reference>
<comment type="caution">
    <text evidence="2">The sequence shown here is derived from an EMBL/GenBank/DDBJ whole genome shotgun (WGS) entry which is preliminary data.</text>
</comment>
<keyword evidence="3" id="KW-1185">Reference proteome</keyword>